<dbReference type="AlphaFoldDB" id="A0A6S7LQ43"/>
<comment type="caution">
    <text evidence="2">The sequence shown here is derived from an EMBL/GenBank/DDBJ whole genome shotgun (WGS) entry which is preliminary data.</text>
</comment>
<dbReference type="PANTHER" id="PTHR46049:SF3">
    <property type="entry name" value="MYOSIN VIIA"/>
    <property type="match status" value="1"/>
</dbReference>
<evidence type="ECO:0000313" key="2">
    <source>
        <dbReference type="EMBL" id="CAB4037429.1"/>
    </source>
</evidence>
<sequence length="54" mass="6241">ILSFGAPQSNTYKIIAEGRGEMVFETSQVVEIAKLMKAYINEIVRRRTRQQQLQ</sequence>
<dbReference type="OrthoDB" id="6108017at2759"/>
<evidence type="ECO:0000313" key="3">
    <source>
        <dbReference type="Proteomes" id="UP001152795"/>
    </source>
</evidence>
<dbReference type="EMBL" id="CACRXK020015645">
    <property type="protein sequence ID" value="CAB4028678.1"/>
    <property type="molecule type" value="Genomic_DNA"/>
</dbReference>
<dbReference type="Gene3D" id="2.30.29.30">
    <property type="entry name" value="Pleckstrin-homology domain (PH domain)/Phosphotyrosine-binding domain (PTB)"/>
    <property type="match status" value="1"/>
</dbReference>
<reference evidence="2" key="1">
    <citation type="submission" date="2020-04" db="EMBL/GenBank/DDBJ databases">
        <authorList>
            <person name="Alioto T."/>
            <person name="Alioto T."/>
            <person name="Gomez Garrido J."/>
        </authorList>
    </citation>
    <scope>NUCLEOTIDE SEQUENCE</scope>
    <source>
        <strain evidence="2">A484AB</strain>
    </source>
</reference>
<feature type="non-terminal residue" evidence="2">
    <location>
        <position position="1"/>
    </location>
</feature>
<name>A0A6S7LQ43_PARCT</name>
<protein>
    <submittedName>
        <fullName evidence="2">Unconventional myosin-X-like</fullName>
    </submittedName>
</protein>
<organism evidence="2 3">
    <name type="scientific">Paramuricea clavata</name>
    <name type="common">Red gorgonian</name>
    <name type="synonym">Violescent sea-whip</name>
    <dbReference type="NCBI Taxonomy" id="317549"/>
    <lineage>
        <taxon>Eukaryota</taxon>
        <taxon>Metazoa</taxon>
        <taxon>Cnidaria</taxon>
        <taxon>Anthozoa</taxon>
        <taxon>Octocorallia</taxon>
        <taxon>Malacalcyonacea</taxon>
        <taxon>Plexauridae</taxon>
        <taxon>Paramuricea</taxon>
    </lineage>
</organism>
<dbReference type="EMBL" id="CACRXK020023074">
    <property type="protein sequence ID" value="CAB4037429.1"/>
    <property type="molecule type" value="Genomic_DNA"/>
</dbReference>
<keyword evidence="3" id="KW-1185">Reference proteome</keyword>
<dbReference type="InterPro" id="IPR051724">
    <property type="entry name" value="Actin_motor_Myosin"/>
</dbReference>
<accession>A0A6S7LQ43</accession>
<evidence type="ECO:0000313" key="1">
    <source>
        <dbReference type="EMBL" id="CAB4028678.1"/>
    </source>
</evidence>
<proteinExistence type="predicted"/>
<dbReference type="InterPro" id="IPR011993">
    <property type="entry name" value="PH-like_dom_sf"/>
</dbReference>
<dbReference type="PANTHER" id="PTHR46049">
    <property type="entry name" value="AGAP003327-PA"/>
    <property type="match status" value="1"/>
</dbReference>
<dbReference type="Proteomes" id="UP001152795">
    <property type="component" value="Unassembled WGS sequence"/>
</dbReference>
<gene>
    <name evidence="2" type="ORF">PACLA_8A055917</name>
    <name evidence="1" type="ORF">PACLA_8A088881</name>
</gene>